<protein>
    <submittedName>
        <fullName evidence="2">Uncharacterized protein</fullName>
    </submittedName>
</protein>
<proteinExistence type="predicted"/>
<dbReference type="EMBL" id="MN740028">
    <property type="protein sequence ID" value="QHT84790.1"/>
    <property type="molecule type" value="Genomic_DNA"/>
</dbReference>
<sequence length="91" mass="9536">MALMSGSNALTARADLIASRTGQSGGSVGGNKKAGIFGGSVGWPVGNMGYQVFWRAPQRQPTLAFSLANTTRHPVQQRRNGYSVTHSGMLG</sequence>
<accession>A0A6C0HWJ9</accession>
<evidence type="ECO:0000313" key="2">
    <source>
        <dbReference type="EMBL" id="QHT84790.1"/>
    </source>
</evidence>
<evidence type="ECO:0000256" key="1">
    <source>
        <dbReference type="SAM" id="MobiDB-lite"/>
    </source>
</evidence>
<name>A0A6C0HWJ9_9ZZZZ</name>
<feature type="region of interest" description="Disordered" evidence="1">
    <location>
        <begin position="71"/>
        <end position="91"/>
    </location>
</feature>
<reference evidence="2" key="1">
    <citation type="journal article" date="2020" name="Nature">
        <title>Giant virus diversity and host interactions through global metagenomics.</title>
        <authorList>
            <person name="Schulz F."/>
            <person name="Roux S."/>
            <person name="Paez-Espino D."/>
            <person name="Jungbluth S."/>
            <person name="Walsh D.A."/>
            <person name="Denef V.J."/>
            <person name="McMahon K.D."/>
            <person name="Konstantinidis K.T."/>
            <person name="Eloe-Fadrosh E.A."/>
            <person name="Kyrpides N.C."/>
            <person name="Woyke T."/>
        </authorList>
    </citation>
    <scope>NUCLEOTIDE SEQUENCE</scope>
    <source>
        <strain evidence="2">GVMAG-M-3300023184-178</strain>
    </source>
</reference>
<organism evidence="2">
    <name type="scientific">viral metagenome</name>
    <dbReference type="NCBI Taxonomy" id="1070528"/>
    <lineage>
        <taxon>unclassified sequences</taxon>
        <taxon>metagenomes</taxon>
        <taxon>organismal metagenomes</taxon>
    </lineage>
</organism>
<dbReference type="AlphaFoldDB" id="A0A6C0HWJ9"/>